<feature type="region of interest" description="Disordered" evidence="1">
    <location>
        <begin position="1"/>
        <end position="31"/>
    </location>
</feature>
<evidence type="ECO:0000313" key="2">
    <source>
        <dbReference type="EMBL" id="GAJ30085.1"/>
    </source>
</evidence>
<reference evidence="3" key="1">
    <citation type="journal article" date="2014" name="FEMS Microbiol. Lett.">
        <title>Draft Genomic DNA Sequence of the Facultatively Methylotrophic Bacterium Acidomonas methanolica type strain MB58.</title>
        <authorList>
            <person name="Higashiura N."/>
            <person name="Hadano H."/>
            <person name="Hirakawa H."/>
            <person name="Matsutani M."/>
            <person name="Takabe S."/>
            <person name="Matsushita K."/>
            <person name="Azuma Y."/>
        </authorList>
    </citation>
    <scope>NUCLEOTIDE SEQUENCE [LARGE SCALE GENOMIC DNA]</scope>
    <source>
        <strain evidence="3">MB58</strain>
    </source>
</reference>
<keyword evidence="3" id="KW-1185">Reference proteome</keyword>
<reference evidence="2 3" key="2">
    <citation type="journal article" date="2014" name="FEMS Microbiol. Lett.">
        <title>Draft genomic DNA sequence of the facultatively methylotrophic bacterium Acidomonas methanolica type strain MB58.</title>
        <authorList>
            <person name="Higashiura N."/>
            <person name="Hadano H."/>
            <person name="Hirakawa H."/>
            <person name="Matsutani M."/>
            <person name="Takabe S."/>
            <person name="Matsushita K."/>
            <person name="Azuma Y."/>
        </authorList>
    </citation>
    <scope>NUCLEOTIDE SEQUENCE [LARGE SCALE GENOMIC DNA]</scope>
    <source>
        <strain evidence="2 3">MB58</strain>
    </source>
</reference>
<dbReference type="Pfam" id="PF06996">
    <property type="entry name" value="T6SS_TssG"/>
    <property type="match status" value="1"/>
</dbReference>
<dbReference type="EMBL" id="BAND01000101">
    <property type="protein sequence ID" value="GAJ30085.1"/>
    <property type="molecule type" value="Genomic_DNA"/>
</dbReference>
<sequence>MPFPLDTTGARLPEKPDGGTEGATPRADEAPSRALAALIETPGRFSFDAAIALLHSATGVPLSQSVHFRTPPGLATPWRDILEVRPLPDGTYEVTIGFGGLTGHDGVLPRHYSAMADEAYRARSPALAAFLDLLAQRPRVQFAEAGMKYTARAAIRAEPGAGTACALDRALLSLIGVDPAKGVALAGFDTRHLLYFSGLLATRPRSAERLRTLLEEWVRAPVRVEQFVGQWISVPPDQQSRLPGPKAGQFSQLGVDAVIGACMWEMNARIEIVIGPLTLNDFRAFAPAGECHDSLAALIRFFVDDDVECVVRLGLKREEVPKARTETARLGIDGWLARAAERNADAYDVFFPVSTRQ</sequence>
<organism evidence="2 3">
    <name type="scientific">Acidomonas methanolica NBRC 104435</name>
    <dbReference type="NCBI Taxonomy" id="1231351"/>
    <lineage>
        <taxon>Bacteria</taxon>
        <taxon>Pseudomonadati</taxon>
        <taxon>Pseudomonadota</taxon>
        <taxon>Alphaproteobacteria</taxon>
        <taxon>Acetobacterales</taxon>
        <taxon>Acetobacteraceae</taxon>
        <taxon>Acidomonas</taxon>
    </lineage>
</organism>
<dbReference type="OrthoDB" id="1523296at2"/>
<gene>
    <name evidence="2" type="ORF">Amme_102_020</name>
</gene>
<dbReference type="PANTHER" id="PTHR35564:SF4">
    <property type="entry name" value="CYTOPLASMIC PROTEIN"/>
    <property type="match status" value="1"/>
</dbReference>
<comment type="caution">
    <text evidence="2">The sequence shown here is derived from an EMBL/GenBank/DDBJ whole genome shotgun (WGS) entry which is preliminary data.</text>
</comment>
<dbReference type="AlphaFoldDB" id="A0A023D8N1"/>
<proteinExistence type="predicted"/>
<accession>A0A023D8N1</accession>
<dbReference type="RefSeq" id="WP_052512100.1">
    <property type="nucleotide sequence ID" value="NZ_BAND01000101.1"/>
</dbReference>
<evidence type="ECO:0000313" key="3">
    <source>
        <dbReference type="Proteomes" id="UP000019760"/>
    </source>
</evidence>
<dbReference type="Proteomes" id="UP000019760">
    <property type="component" value="Unassembled WGS sequence"/>
</dbReference>
<evidence type="ECO:0000256" key="1">
    <source>
        <dbReference type="SAM" id="MobiDB-lite"/>
    </source>
</evidence>
<dbReference type="InterPro" id="IPR010732">
    <property type="entry name" value="T6SS_TssG-like"/>
</dbReference>
<name>A0A023D8N1_ACIMT</name>
<protein>
    <recommendedName>
        <fullName evidence="4">Type VI secretion system baseplate subunit TssG</fullName>
    </recommendedName>
</protein>
<evidence type="ECO:0008006" key="4">
    <source>
        <dbReference type="Google" id="ProtNLM"/>
    </source>
</evidence>
<dbReference type="NCBIfam" id="TIGR03347">
    <property type="entry name" value="VI_chp_1"/>
    <property type="match status" value="1"/>
</dbReference>
<dbReference type="PANTHER" id="PTHR35564">
    <property type="match status" value="1"/>
</dbReference>